<reference evidence="20" key="1">
    <citation type="submission" date="2019-02" db="EMBL/GenBank/DDBJ databases">
        <title>Draft genome sequence of Enterococcus sp. Gos25-1.</title>
        <authorList>
            <person name="Tanaka N."/>
            <person name="Shiwa Y."/>
            <person name="Fujita N."/>
        </authorList>
    </citation>
    <scope>NUCLEOTIDE SEQUENCE [LARGE SCALE GENOMIC DNA]</scope>
    <source>
        <strain evidence="20">Gos25-1</strain>
    </source>
</reference>
<evidence type="ECO:0000256" key="13">
    <source>
        <dbReference type="ARBA" id="ARBA00023211"/>
    </source>
</evidence>
<keyword evidence="12 14" id="KW-0378">Hydrolase</keyword>
<evidence type="ECO:0000256" key="14">
    <source>
        <dbReference type="HAMAP-Rule" id="MF_00052"/>
    </source>
</evidence>
<dbReference type="NCBIfam" id="NF000595">
    <property type="entry name" value="PRK00015.1-3"/>
    <property type="match status" value="1"/>
</dbReference>
<dbReference type="PANTHER" id="PTHR10954">
    <property type="entry name" value="RIBONUCLEASE H2 SUBUNIT A"/>
    <property type="match status" value="1"/>
</dbReference>
<evidence type="ECO:0000256" key="7">
    <source>
        <dbReference type="ARBA" id="ARBA00019179"/>
    </source>
</evidence>
<dbReference type="EC" id="3.1.26.4" evidence="6 14"/>
<feature type="domain" description="PDZ" evidence="17">
    <location>
        <begin position="58"/>
        <end position="125"/>
    </location>
</feature>
<dbReference type="RefSeq" id="WP_146621306.1">
    <property type="nucleotide sequence ID" value="NZ_BJCC01000006.1"/>
</dbReference>
<accession>A0A4P5PHB5</accession>
<proteinExistence type="inferred from homology"/>
<dbReference type="Gene3D" id="3.30.420.10">
    <property type="entry name" value="Ribonuclease H-like superfamily/Ribonuclease H"/>
    <property type="match status" value="1"/>
</dbReference>
<dbReference type="EMBL" id="BJCC01000006">
    <property type="protein sequence ID" value="GCF92813.1"/>
    <property type="molecule type" value="Genomic_DNA"/>
</dbReference>
<evidence type="ECO:0000256" key="4">
    <source>
        <dbReference type="ARBA" id="ARBA00004496"/>
    </source>
</evidence>
<name>A0A4P5PHB5_9ENTE</name>
<evidence type="ECO:0000259" key="17">
    <source>
        <dbReference type="PROSITE" id="PS50106"/>
    </source>
</evidence>
<dbReference type="Pfam" id="PF01351">
    <property type="entry name" value="RNase_HII"/>
    <property type="match status" value="1"/>
</dbReference>
<dbReference type="CDD" id="cd07182">
    <property type="entry name" value="RNase_HII_bacteria_HII_like"/>
    <property type="match status" value="1"/>
</dbReference>
<dbReference type="PROSITE" id="PS50106">
    <property type="entry name" value="PDZ"/>
    <property type="match status" value="1"/>
</dbReference>
<dbReference type="InterPro" id="IPR001352">
    <property type="entry name" value="RNase_HII/HIII"/>
</dbReference>
<dbReference type="InterPro" id="IPR036397">
    <property type="entry name" value="RNaseH_sf"/>
</dbReference>
<dbReference type="NCBIfam" id="NF000594">
    <property type="entry name" value="PRK00015.1-1"/>
    <property type="match status" value="1"/>
</dbReference>
<keyword evidence="13 14" id="KW-0464">Manganese</keyword>
<comment type="cofactor">
    <cofactor evidence="14 15">
        <name>Mn(2+)</name>
        <dbReference type="ChEBI" id="CHEBI:29035"/>
    </cofactor>
    <cofactor evidence="14 15">
        <name>Mg(2+)</name>
        <dbReference type="ChEBI" id="CHEBI:18420"/>
    </cofactor>
    <text evidence="14 15">Manganese or magnesium. Binds 1 divalent metal ion per monomer in the absence of substrate. May bind a second metal ion after substrate binding.</text>
</comment>
<gene>
    <name evidence="14 19" type="primary">rnhB</name>
    <name evidence="19" type="ORF">NRIC_07040</name>
</gene>
<dbReference type="FunFam" id="3.30.420.10:FF:000006">
    <property type="entry name" value="Ribonuclease HII"/>
    <property type="match status" value="1"/>
</dbReference>
<dbReference type="GO" id="GO:0032299">
    <property type="term" value="C:ribonuclease H2 complex"/>
    <property type="evidence" value="ECO:0007669"/>
    <property type="project" value="TreeGrafter"/>
</dbReference>
<evidence type="ECO:0000256" key="10">
    <source>
        <dbReference type="ARBA" id="ARBA00022723"/>
    </source>
</evidence>
<keyword evidence="10 14" id="KW-0479">Metal-binding</keyword>
<dbReference type="InterPro" id="IPR001478">
    <property type="entry name" value="PDZ"/>
</dbReference>
<dbReference type="GO" id="GO:0030145">
    <property type="term" value="F:manganese ion binding"/>
    <property type="evidence" value="ECO:0007669"/>
    <property type="project" value="UniProtKB-UniRule"/>
</dbReference>
<dbReference type="HAMAP" id="MF_00052_B">
    <property type="entry name" value="RNase_HII_B"/>
    <property type="match status" value="1"/>
</dbReference>
<comment type="cofactor">
    <cofactor evidence="2">
        <name>Mg(2+)</name>
        <dbReference type="ChEBI" id="CHEBI:18420"/>
    </cofactor>
</comment>
<feature type="binding site" evidence="14 15">
    <location>
        <position position="79"/>
    </location>
    <ligand>
        <name>a divalent metal cation</name>
        <dbReference type="ChEBI" id="CHEBI:60240"/>
    </ligand>
</feature>
<evidence type="ECO:0000256" key="3">
    <source>
        <dbReference type="ARBA" id="ARBA00004065"/>
    </source>
</evidence>
<evidence type="ECO:0000256" key="12">
    <source>
        <dbReference type="ARBA" id="ARBA00022801"/>
    </source>
</evidence>
<comment type="similarity">
    <text evidence="5 14 16">Belongs to the RNase HII family.</text>
</comment>
<evidence type="ECO:0000313" key="20">
    <source>
        <dbReference type="Proteomes" id="UP000290567"/>
    </source>
</evidence>
<evidence type="ECO:0000256" key="8">
    <source>
        <dbReference type="ARBA" id="ARBA00022490"/>
    </source>
</evidence>
<evidence type="ECO:0000256" key="5">
    <source>
        <dbReference type="ARBA" id="ARBA00007383"/>
    </source>
</evidence>
<dbReference type="GO" id="GO:0005737">
    <property type="term" value="C:cytoplasm"/>
    <property type="evidence" value="ECO:0007669"/>
    <property type="project" value="UniProtKB-SubCell"/>
</dbReference>
<dbReference type="PROSITE" id="PS51975">
    <property type="entry name" value="RNASE_H_2"/>
    <property type="match status" value="1"/>
</dbReference>
<evidence type="ECO:0000313" key="19">
    <source>
        <dbReference type="EMBL" id="GCF92813.1"/>
    </source>
</evidence>
<sequence length="257" mass="28572">MEKVPITQIKALLKKIDQTDDSRLTALRADTRKGVQQAILQWERQQKKQLELVEKYQEMSLFEQEKSALGFQMIAGIDEVGRGPLAGPVVAASVILKPGHQILGLNDSKQLSAHTREDLVKQIQKNALAIGIGEASAVEIDQLNIYQATKVAMQRAIDQMSIQPDCLLIDAMELPNGLPQEKIIKGDARSVSIAAASIIAKVHRDKWMAEYGQQYPEYGFEKNAGYGTQQHLAAIEQQGILPIHRKTFAPIKEKIKN</sequence>
<organism evidence="19 20">
    <name type="scientific">Enterococcus florum</name>
    <dbReference type="NCBI Taxonomy" id="2480627"/>
    <lineage>
        <taxon>Bacteria</taxon>
        <taxon>Bacillati</taxon>
        <taxon>Bacillota</taxon>
        <taxon>Bacilli</taxon>
        <taxon>Lactobacillales</taxon>
        <taxon>Enterococcaceae</taxon>
        <taxon>Enterococcus</taxon>
    </lineage>
</organism>
<dbReference type="InterPro" id="IPR022898">
    <property type="entry name" value="RNase_HII"/>
</dbReference>
<evidence type="ECO:0000256" key="15">
    <source>
        <dbReference type="PROSITE-ProRule" id="PRU01319"/>
    </source>
</evidence>
<dbReference type="SUPFAM" id="SSF53098">
    <property type="entry name" value="Ribonuclease H-like"/>
    <property type="match status" value="1"/>
</dbReference>
<comment type="subcellular location">
    <subcellularLocation>
        <location evidence="4 14">Cytoplasm</location>
    </subcellularLocation>
</comment>
<dbReference type="InterPro" id="IPR024567">
    <property type="entry name" value="RNase_HII/HIII_dom"/>
</dbReference>
<dbReference type="PANTHER" id="PTHR10954:SF18">
    <property type="entry name" value="RIBONUCLEASE HII"/>
    <property type="match status" value="1"/>
</dbReference>
<dbReference type="AlphaFoldDB" id="A0A4P5PHB5"/>
<evidence type="ECO:0000256" key="11">
    <source>
        <dbReference type="ARBA" id="ARBA00022759"/>
    </source>
</evidence>
<dbReference type="InterPro" id="IPR012337">
    <property type="entry name" value="RNaseH-like_sf"/>
</dbReference>
<dbReference type="Proteomes" id="UP000290567">
    <property type="component" value="Unassembled WGS sequence"/>
</dbReference>
<dbReference type="GO" id="GO:0003723">
    <property type="term" value="F:RNA binding"/>
    <property type="evidence" value="ECO:0007669"/>
    <property type="project" value="UniProtKB-UniRule"/>
</dbReference>
<evidence type="ECO:0000256" key="9">
    <source>
        <dbReference type="ARBA" id="ARBA00022722"/>
    </source>
</evidence>
<evidence type="ECO:0000256" key="2">
    <source>
        <dbReference type="ARBA" id="ARBA00001946"/>
    </source>
</evidence>
<dbReference type="GO" id="GO:0043137">
    <property type="term" value="P:DNA replication, removal of RNA primer"/>
    <property type="evidence" value="ECO:0007669"/>
    <property type="project" value="TreeGrafter"/>
</dbReference>
<evidence type="ECO:0000256" key="16">
    <source>
        <dbReference type="RuleBase" id="RU003515"/>
    </source>
</evidence>
<dbReference type="GO" id="GO:0004523">
    <property type="term" value="F:RNA-DNA hybrid ribonuclease activity"/>
    <property type="evidence" value="ECO:0007669"/>
    <property type="project" value="UniProtKB-UniRule"/>
</dbReference>
<feature type="domain" description="RNase H type-2" evidence="18">
    <location>
        <begin position="72"/>
        <end position="257"/>
    </location>
</feature>
<protein>
    <recommendedName>
        <fullName evidence="7 14">Ribonuclease HII</fullName>
        <shortName evidence="14">RNase HII</shortName>
        <ecNumber evidence="6 14">3.1.26.4</ecNumber>
    </recommendedName>
</protein>
<evidence type="ECO:0000256" key="1">
    <source>
        <dbReference type="ARBA" id="ARBA00000077"/>
    </source>
</evidence>
<keyword evidence="8 14" id="KW-0963">Cytoplasm</keyword>
<keyword evidence="11 14" id="KW-0255">Endonuclease</keyword>
<dbReference type="GO" id="GO:0006298">
    <property type="term" value="P:mismatch repair"/>
    <property type="evidence" value="ECO:0007669"/>
    <property type="project" value="TreeGrafter"/>
</dbReference>
<feature type="binding site" evidence="14 15">
    <location>
        <position position="170"/>
    </location>
    <ligand>
        <name>a divalent metal cation</name>
        <dbReference type="ChEBI" id="CHEBI:60240"/>
    </ligand>
</feature>
<keyword evidence="20" id="KW-1185">Reference proteome</keyword>
<feature type="binding site" evidence="14 15">
    <location>
        <position position="78"/>
    </location>
    <ligand>
        <name>a divalent metal cation</name>
        <dbReference type="ChEBI" id="CHEBI:60240"/>
    </ligand>
</feature>
<keyword evidence="9 14" id="KW-0540">Nuclease</keyword>
<dbReference type="OrthoDB" id="9803420at2"/>
<evidence type="ECO:0000256" key="6">
    <source>
        <dbReference type="ARBA" id="ARBA00012180"/>
    </source>
</evidence>
<evidence type="ECO:0000259" key="18">
    <source>
        <dbReference type="PROSITE" id="PS51975"/>
    </source>
</evidence>
<comment type="function">
    <text evidence="3 14 16">Endonuclease that specifically degrades the RNA of RNA-DNA hybrids.</text>
</comment>
<comment type="caution">
    <text evidence="19">The sequence shown here is derived from an EMBL/GenBank/DDBJ whole genome shotgun (WGS) entry which is preliminary data.</text>
</comment>
<comment type="catalytic activity">
    <reaction evidence="1 14 15 16">
        <text>Endonucleolytic cleavage to 5'-phosphomonoester.</text>
        <dbReference type="EC" id="3.1.26.4"/>
    </reaction>
</comment>